<dbReference type="InterPro" id="IPR001223">
    <property type="entry name" value="Glyco_hydro18_cat"/>
</dbReference>
<evidence type="ECO:0000259" key="10">
    <source>
        <dbReference type="PROSITE" id="PS51910"/>
    </source>
</evidence>
<proteinExistence type="inferred from homology"/>
<dbReference type="Pfam" id="PF00704">
    <property type="entry name" value="Glyco_hydro_18"/>
    <property type="match status" value="1"/>
</dbReference>
<feature type="transmembrane region" description="Helical" evidence="8">
    <location>
        <begin position="1053"/>
        <end position="1072"/>
    </location>
</feature>
<evidence type="ECO:0000256" key="2">
    <source>
        <dbReference type="ARBA" id="ARBA00006739"/>
    </source>
</evidence>
<evidence type="ECO:0000313" key="12">
    <source>
        <dbReference type="Proteomes" id="UP000618591"/>
    </source>
</evidence>
<dbReference type="InterPro" id="IPR011583">
    <property type="entry name" value="Chitinase_II/V-like_cat"/>
</dbReference>
<accession>A0ABQ1GE79</accession>
<keyword evidence="8" id="KW-0472">Membrane</keyword>
<feature type="domain" description="NodB homology" evidence="9">
    <location>
        <begin position="472"/>
        <end position="674"/>
    </location>
</feature>
<protein>
    <recommendedName>
        <fullName evidence="4">Chitooligosaccharide deacetylase</fullName>
    </recommendedName>
    <alternativeName>
        <fullName evidence="7">Nodulation protein B</fullName>
    </alternativeName>
</protein>
<name>A0ABQ1GE79_9SPHN</name>
<dbReference type="InterPro" id="IPR029044">
    <property type="entry name" value="Nucleotide-diphossugar_trans"/>
</dbReference>
<gene>
    <name evidence="11" type="ORF">GCM10011395_10340</name>
</gene>
<evidence type="ECO:0000256" key="1">
    <source>
        <dbReference type="ARBA" id="ARBA00003236"/>
    </source>
</evidence>
<dbReference type="Proteomes" id="UP000618591">
    <property type="component" value="Unassembled WGS sequence"/>
</dbReference>
<dbReference type="Gene3D" id="3.10.50.10">
    <property type="match status" value="1"/>
</dbReference>
<evidence type="ECO:0000256" key="8">
    <source>
        <dbReference type="SAM" id="Phobius"/>
    </source>
</evidence>
<sequence>MSLAPVFYDASGRRRRRFAVAVAAFVLLVVVAVVALGVSIGAVPRAPLLPVEAEHPALTRLPPPTGPLLKRARHDLNGYARLLGAAPRGVGTNQPLAIGFHVPWDESSAASLRRHIGELDWLIPGWVSVTGANHHITVFRDPAGRAIINSAATRPLILPMIQNAIGGDWDAPGMAALLHDPAQRKALLDRLEPWLAANGAGGAFFDFEELSPRGQADYRTFLAETKVRFAKRKWVIGISVPVGEADGENGWNIAAFAKVVDRVFLMAYDEHEISGDPGPIASQNWFEQSVARAARGVPREKLVVAIGSYAYDWHDGNGEPLAIDEAWQAARESDAKPVWDKASGNSSFAYEEGTSRHTVWLLDAASAYNQMRFLQSVGLGGVAVWRLGAEDPGLWSIFGRSHRTLPAASAIEQTPAGTGVDIEGNGEILKISSVPVQGVRQVLTTKAGAIGDVRFPILPSPYVVERTGYKPGLVALTFDDGPDPNWTPRVLDILKAKKAPGTFFIVGENALTQRPLLERMVREGHEVGSHTYTHPNLAGASQTETTFQLNTTQRLFQAFTGRSLRLFRAPYFGDAEPTTADEIDPALQAQDRGYISVGLHVDPGDWKRPGVQQIIDATISQVTDPVASKCTVDTETQCSRNIVLLHDAGGDRAQTVAALPVIIDTLRAKGYTFVPVSTLAGIPRDVAMPTLSPSDRAAAETDLFLFSALGFIVVSLGWIFFIAITVGIARAVILSALALIQARREGRTIFPAIDPTRFVTVMIPAFNEELVIERAVRGVLASTEVQIEVIVIDDGSSDRTSAVVAEAFADDPRVRLLTLENGGKARALNQALDLATGEIVIALDADTQFEPTTIARLARWFIDPKIGAVAGNAKVGNRVNLLTKFQAVEYITAQNLERRALARLDAMTVVPGAVGAWRLSTIRQVGGYPDDTLAEDQDLTIAIQRAGWKVTYDQYAIAWTESPETITGLAKQRFRWAFGTLQCLWKHGSIIGTGRPAGLARVGLPQAILFQIVFAAISPIIDLALIVSFVTTYLAVLAHGWAQTQGDLEKMLLYWLVFTAIDLLAATIAFALERRENWRLLWLLIPQRIGYRQIMYYVVLKAIAQALRGPRVGWGKLVRTGRVQAG</sequence>
<comment type="caution">
    <text evidence="11">The sequence shown here is derived from an EMBL/GenBank/DDBJ whole genome shotgun (WGS) entry which is preliminary data.</text>
</comment>
<dbReference type="SMART" id="SM00636">
    <property type="entry name" value="Glyco_18"/>
    <property type="match status" value="1"/>
</dbReference>
<dbReference type="Pfam" id="PF01522">
    <property type="entry name" value="Polysacc_deac_1"/>
    <property type="match status" value="1"/>
</dbReference>
<evidence type="ECO:0000256" key="4">
    <source>
        <dbReference type="ARBA" id="ARBA00020071"/>
    </source>
</evidence>
<dbReference type="PANTHER" id="PTHR43630">
    <property type="entry name" value="POLY-BETA-1,6-N-ACETYL-D-GLUCOSAMINE SYNTHASE"/>
    <property type="match status" value="1"/>
</dbReference>
<keyword evidence="6 11" id="KW-0808">Transferase</keyword>
<comment type="similarity">
    <text evidence="3">Belongs to the polysaccharide deacetylase family.</text>
</comment>
<dbReference type="CDD" id="cd10962">
    <property type="entry name" value="CE4_GT2-like"/>
    <property type="match status" value="1"/>
</dbReference>
<dbReference type="RefSeq" id="WP_188445792.1">
    <property type="nucleotide sequence ID" value="NZ_BMDW01000004.1"/>
</dbReference>
<evidence type="ECO:0000259" key="9">
    <source>
        <dbReference type="PROSITE" id="PS51677"/>
    </source>
</evidence>
<dbReference type="CDD" id="cd06423">
    <property type="entry name" value="CESA_like"/>
    <property type="match status" value="1"/>
</dbReference>
<comment type="similarity">
    <text evidence="2">Belongs to the glycosyltransferase 2 family.</text>
</comment>
<dbReference type="PROSITE" id="PS51910">
    <property type="entry name" value="GH18_2"/>
    <property type="match status" value="1"/>
</dbReference>
<evidence type="ECO:0000256" key="7">
    <source>
        <dbReference type="ARBA" id="ARBA00032976"/>
    </source>
</evidence>
<keyword evidence="8" id="KW-1133">Transmembrane helix</keyword>
<dbReference type="InterPro" id="IPR001173">
    <property type="entry name" value="Glyco_trans_2-like"/>
</dbReference>
<dbReference type="CDD" id="cd06549">
    <property type="entry name" value="GH18_trifunctional"/>
    <property type="match status" value="1"/>
</dbReference>
<dbReference type="PROSITE" id="PS51677">
    <property type="entry name" value="NODB"/>
    <property type="match status" value="1"/>
</dbReference>
<evidence type="ECO:0000313" key="11">
    <source>
        <dbReference type="EMBL" id="GGA41959.1"/>
    </source>
</evidence>
<dbReference type="Pfam" id="PF00535">
    <property type="entry name" value="Glycos_transf_2"/>
    <property type="match status" value="1"/>
</dbReference>
<evidence type="ECO:0000256" key="5">
    <source>
        <dbReference type="ARBA" id="ARBA00022676"/>
    </source>
</evidence>
<keyword evidence="8" id="KW-0812">Transmembrane</keyword>
<dbReference type="InterPro" id="IPR002509">
    <property type="entry name" value="NODB_dom"/>
</dbReference>
<dbReference type="GO" id="GO:0016740">
    <property type="term" value="F:transferase activity"/>
    <property type="evidence" value="ECO:0007669"/>
    <property type="project" value="UniProtKB-KW"/>
</dbReference>
<keyword evidence="5" id="KW-0328">Glycosyltransferase</keyword>
<dbReference type="Gene3D" id="3.90.550.10">
    <property type="entry name" value="Spore Coat Polysaccharide Biosynthesis Protein SpsA, Chain A"/>
    <property type="match status" value="1"/>
</dbReference>
<reference evidence="12" key="1">
    <citation type="journal article" date="2019" name="Int. J. Syst. Evol. Microbiol.">
        <title>The Global Catalogue of Microorganisms (GCM) 10K type strain sequencing project: providing services to taxonomists for standard genome sequencing and annotation.</title>
        <authorList>
            <consortium name="The Broad Institute Genomics Platform"/>
            <consortium name="The Broad Institute Genome Sequencing Center for Infectious Disease"/>
            <person name="Wu L."/>
            <person name="Ma J."/>
        </authorList>
    </citation>
    <scope>NUCLEOTIDE SEQUENCE [LARGE SCALE GENOMIC DNA]</scope>
    <source>
        <strain evidence="12">CGMCC 1.10106</strain>
    </source>
</reference>
<feature type="transmembrane region" description="Helical" evidence="8">
    <location>
        <begin position="704"/>
        <end position="737"/>
    </location>
</feature>
<keyword evidence="12" id="KW-1185">Reference proteome</keyword>
<dbReference type="Gene3D" id="3.20.20.370">
    <property type="entry name" value="Glycoside hydrolase/deacetylase"/>
    <property type="match status" value="1"/>
</dbReference>
<dbReference type="SUPFAM" id="SSF51445">
    <property type="entry name" value="(Trans)glycosidases"/>
    <property type="match status" value="1"/>
</dbReference>
<evidence type="ECO:0000256" key="3">
    <source>
        <dbReference type="ARBA" id="ARBA00010973"/>
    </source>
</evidence>
<dbReference type="Gene3D" id="3.20.20.80">
    <property type="entry name" value="Glycosidases"/>
    <property type="match status" value="1"/>
</dbReference>
<organism evidence="11 12">
    <name type="scientific">Sphingomonas psychrolutea</name>
    <dbReference type="NCBI Taxonomy" id="1259676"/>
    <lineage>
        <taxon>Bacteria</taxon>
        <taxon>Pseudomonadati</taxon>
        <taxon>Pseudomonadota</taxon>
        <taxon>Alphaproteobacteria</taxon>
        <taxon>Sphingomonadales</taxon>
        <taxon>Sphingomonadaceae</taxon>
        <taxon>Sphingomonas</taxon>
    </lineage>
</organism>
<dbReference type="EMBL" id="BMDW01000004">
    <property type="protein sequence ID" value="GGA41959.1"/>
    <property type="molecule type" value="Genomic_DNA"/>
</dbReference>
<feature type="transmembrane region" description="Helical" evidence="8">
    <location>
        <begin position="1008"/>
        <end position="1041"/>
    </location>
</feature>
<dbReference type="InterPro" id="IPR017853">
    <property type="entry name" value="GH"/>
</dbReference>
<dbReference type="SUPFAM" id="SSF88713">
    <property type="entry name" value="Glycoside hydrolase/deacetylase"/>
    <property type="match status" value="1"/>
</dbReference>
<dbReference type="InterPro" id="IPR011330">
    <property type="entry name" value="Glyco_hydro/deAcase_b/a-brl"/>
</dbReference>
<evidence type="ECO:0000256" key="6">
    <source>
        <dbReference type="ARBA" id="ARBA00022679"/>
    </source>
</evidence>
<comment type="function">
    <text evidence="1">Is involved in generating a small heat-stable compound (Nod), an acylated oligomer of N-acetylglucosamine, that stimulates mitosis in various plant protoplasts.</text>
</comment>
<dbReference type="InterPro" id="IPR029070">
    <property type="entry name" value="Chitinase_insertion_sf"/>
</dbReference>
<dbReference type="SUPFAM" id="SSF53448">
    <property type="entry name" value="Nucleotide-diphospho-sugar transferases"/>
    <property type="match status" value="1"/>
</dbReference>
<feature type="domain" description="GH18" evidence="10">
    <location>
        <begin position="95"/>
        <end position="408"/>
    </location>
</feature>
<dbReference type="PANTHER" id="PTHR43630:SF1">
    <property type="entry name" value="POLY-BETA-1,6-N-ACETYL-D-GLUCOSAMINE SYNTHASE"/>
    <property type="match status" value="1"/>
</dbReference>